<dbReference type="Pfam" id="PF02954">
    <property type="entry name" value="HTH_8"/>
    <property type="match status" value="1"/>
</dbReference>
<name>A0ABV3QHZ9_9GAMM</name>
<accession>A0ABV3QHZ9</accession>
<dbReference type="EMBL" id="JBFOHK010000004">
    <property type="protein sequence ID" value="MEW9572912.1"/>
    <property type="molecule type" value="Genomic_DNA"/>
</dbReference>
<organism evidence="2 3">
    <name type="scientific">Rhodanobacter lycopersici</name>
    <dbReference type="NCBI Taxonomy" id="3162487"/>
    <lineage>
        <taxon>Bacteria</taxon>
        <taxon>Pseudomonadati</taxon>
        <taxon>Pseudomonadota</taxon>
        <taxon>Gammaproteobacteria</taxon>
        <taxon>Lysobacterales</taxon>
        <taxon>Rhodanobacteraceae</taxon>
        <taxon>Rhodanobacter</taxon>
    </lineage>
</organism>
<gene>
    <name evidence="2" type="ORF">ABQJ54_14235</name>
</gene>
<dbReference type="CDD" id="cd00093">
    <property type="entry name" value="HTH_XRE"/>
    <property type="match status" value="1"/>
</dbReference>
<dbReference type="InterPro" id="IPR002197">
    <property type="entry name" value="HTH_Fis"/>
</dbReference>
<evidence type="ECO:0000259" key="1">
    <source>
        <dbReference type="PROSITE" id="PS50943"/>
    </source>
</evidence>
<dbReference type="Proteomes" id="UP001556220">
    <property type="component" value="Unassembled WGS sequence"/>
</dbReference>
<protein>
    <submittedName>
        <fullName evidence="2">Helix-turn-helix domain-containing protein</fullName>
    </submittedName>
</protein>
<dbReference type="PROSITE" id="PS50943">
    <property type="entry name" value="HTH_CROC1"/>
    <property type="match status" value="1"/>
</dbReference>
<sequence length="83" mass="9334">MEGMAKPDARLHAPNPTYLRELLEHAGLSQSEAARRLGISDRTMRMYLAYPERQDGQGKVARRVECPYAIQYALEQLACGPKS</sequence>
<dbReference type="RefSeq" id="WP_367854976.1">
    <property type="nucleotide sequence ID" value="NZ_JBFOHK010000004.1"/>
</dbReference>
<keyword evidence="3" id="KW-1185">Reference proteome</keyword>
<evidence type="ECO:0000313" key="3">
    <source>
        <dbReference type="Proteomes" id="UP001556220"/>
    </source>
</evidence>
<evidence type="ECO:0000313" key="2">
    <source>
        <dbReference type="EMBL" id="MEW9572912.1"/>
    </source>
</evidence>
<dbReference type="InterPro" id="IPR001387">
    <property type="entry name" value="Cro/C1-type_HTH"/>
</dbReference>
<dbReference type="InterPro" id="IPR010982">
    <property type="entry name" value="Lambda_DNA-bd_dom_sf"/>
</dbReference>
<comment type="caution">
    <text evidence="2">The sequence shown here is derived from an EMBL/GenBank/DDBJ whole genome shotgun (WGS) entry which is preliminary data.</text>
</comment>
<feature type="domain" description="HTH cro/C1-type" evidence="1">
    <location>
        <begin position="19"/>
        <end position="40"/>
    </location>
</feature>
<reference evidence="2 3" key="1">
    <citation type="submission" date="2024-06" db="EMBL/GenBank/DDBJ databases">
        <authorList>
            <person name="Woo H."/>
        </authorList>
    </citation>
    <scope>NUCLEOTIDE SEQUENCE [LARGE SCALE GENOMIC DNA]</scope>
    <source>
        <strain evidence="2 3">Si-c</strain>
    </source>
</reference>
<proteinExistence type="predicted"/>
<dbReference type="Gene3D" id="1.10.260.40">
    <property type="entry name" value="lambda repressor-like DNA-binding domains"/>
    <property type="match status" value="1"/>
</dbReference>
<dbReference type="SUPFAM" id="SSF47413">
    <property type="entry name" value="lambda repressor-like DNA-binding domains"/>
    <property type="match status" value="1"/>
</dbReference>